<dbReference type="STRING" id="671143.DAMO_2571"/>
<dbReference type="Proteomes" id="UP000006898">
    <property type="component" value="Chromosome"/>
</dbReference>
<dbReference type="EMBL" id="FP565575">
    <property type="protein sequence ID" value="CBE69644.1"/>
    <property type="molecule type" value="Genomic_DNA"/>
</dbReference>
<dbReference type="GO" id="GO:0034220">
    <property type="term" value="P:monoatomic ion transmembrane transport"/>
    <property type="evidence" value="ECO:0007669"/>
    <property type="project" value="UniProtKB-KW"/>
</dbReference>
<dbReference type="AlphaFoldDB" id="D5MJQ9"/>
<keyword evidence="1" id="KW-0406">Ion transport</keyword>
<proteinExistence type="predicted"/>
<dbReference type="KEGG" id="mox:DAMO_2571"/>
<reference evidence="1 2" key="1">
    <citation type="journal article" date="2010" name="Nature">
        <title>Nitrite-driven anaerobic methane oxidation by oxygenic bacteria.</title>
        <authorList>
            <person name="Ettwig K.F."/>
            <person name="Butler M.K."/>
            <person name="Le Paslier D."/>
            <person name="Pelletier E."/>
            <person name="Mangenot S."/>
            <person name="Kuypers M.M.M."/>
            <person name="Schreiber F."/>
            <person name="Dutilh B.E."/>
            <person name="Zedelius J."/>
            <person name="de Beer D."/>
            <person name="Gloerich J."/>
            <person name="Wessels H.J.C.T."/>
            <person name="van Allen T."/>
            <person name="Luesken F."/>
            <person name="Wu M."/>
            <person name="van de Pas-Schoonen K.T."/>
            <person name="Op den Camp H.J.M."/>
            <person name="Janssen-Megens E.M."/>
            <person name="Francoijs K-J."/>
            <person name="Stunnenberg H."/>
            <person name="Weissenbach J."/>
            <person name="Jetten M.S.M."/>
            <person name="Strous M."/>
        </authorList>
    </citation>
    <scope>NUCLEOTIDE SEQUENCE [LARGE SCALE GENOMIC DNA]</scope>
</reference>
<keyword evidence="1" id="KW-0407">Ion channel</keyword>
<organism evidence="1 2">
    <name type="scientific">Methylomirabilis oxygeniifera</name>
    <dbReference type="NCBI Taxonomy" id="671143"/>
    <lineage>
        <taxon>Bacteria</taxon>
        <taxon>Candidatus Methylomirabilota</taxon>
        <taxon>Candidatus Methylomirabilia</taxon>
        <taxon>Candidatus Methylomirabilales</taxon>
        <taxon>Candidatus Methylomirabilaceae</taxon>
        <taxon>Candidatus Methylomirabilis</taxon>
    </lineage>
</organism>
<keyword evidence="1" id="KW-0813">Transport</keyword>
<evidence type="ECO:0000313" key="2">
    <source>
        <dbReference type="Proteomes" id="UP000006898"/>
    </source>
</evidence>
<evidence type="ECO:0000313" key="1">
    <source>
        <dbReference type="EMBL" id="CBE69644.1"/>
    </source>
</evidence>
<dbReference type="HOGENOM" id="CLU_3023484_0_0_0"/>
<sequence>MGNTELVAVSDRKRLNLVGLSRNSPRLIKVMGSRVRLSTEPRPYARGNKTARCRA</sequence>
<protein>
    <submittedName>
        <fullName evidence="1">Sodium channel protein type 11 subunit alpha (Sodium channel protein type XI subunit alpha) (Voltage-gated sodium channel subunit alpha Nav1.9) (Sensory neuron sodium channel 2) (NaN)</fullName>
    </submittedName>
</protein>
<accession>D5MJQ9</accession>
<name>D5MJQ9_METO1</name>
<gene>
    <name evidence="1" type="ORF">DAMO_2571</name>
</gene>